<evidence type="ECO:0000256" key="9">
    <source>
        <dbReference type="ARBA" id="ARBA00047776"/>
    </source>
</evidence>
<keyword evidence="6" id="KW-0521">NADP</keyword>
<accession>A0ABQ8CGP7</accession>
<evidence type="ECO:0000256" key="2">
    <source>
        <dbReference type="ARBA" id="ARBA00008312"/>
    </source>
</evidence>
<dbReference type="Proteomes" id="UP000824890">
    <property type="component" value="Unassembled WGS sequence"/>
</dbReference>
<feature type="domain" description="FAD-binding FR-type" evidence="12">
    <location>
        <begin position="416"/>
        <end position="538"/>
    </location>
</feature>
<comment type="similarity">
    <text evidence="2">Belongs to the ferredoxin--NADP reductase type 1 family.</text>
</comment>
<dbReference type="CDD" id="cd06208">
    <property type="entry name" value="CYPOR_like_FNR"/>
    <property type="match status" value="1"/>
</dbReference>
<gene>
    <name evidence="13" type="ORF">HID58_030700</name>
</gene>
<evidence type="ECO:0000256" key="10">
    <source>
        <dbReference type="SAM" id="Coils"/>
    </source>
</evidence>
<keyword evidence="8" id="KW-0560">Oxidoreductase</keyword>
<dbReference type="SUPFAM" id="SSF63380">
    <property type="entry name" value="Riboflavin synthase domain-like"/>
    <property type="match status" value="1"/>
</dbReference>
<name>A0ABQ8CGP7_BRANA</name>
<protein>
    <recommendedName>
        <fullName evidence="3">ferredoxin--NADP(+) reductase</fullName>
        <ecNumber evidence="3">1.18.1.2</ecNumber>
    </recommendedName>
</protein>
<feature type="compositionally biased region" description="Basic and acidic residues" evidence="11">
    <location>
        <begin position="220"/>
        <end position="242"/>
    </location>
</feature>
<reference evidence="13 14" key="1">
    <citation type="submission" date="2021-05" db="EMBL/GenBank/DDBJ databases">
        <title>Genome Assembly of Synthetic Allotetraploid Brassica napus Reveals Homoeologous Exchanges between Subgenomes.</title>
        <authorList>
            <person name="Davis J.T."/>
        </authorList>
    </citation>
    <scope>NUCLEOTIDE SEQUENCE [LARGE SCALE GENOMIC DNA]</scope>
    <source>
        <strain evidence="14">cv. Da-Ae</strain>
        <tissue evidence="13">Seedling</tissue>
    </source>
</reference>
<evidence type="ECO:0000313" key="13">
    <source>
        <dbReference type="EMBL" id="KAH0916254.1"/>
    </source>
</evidence>
<dbReference type="InterPro" id="IPR017927">
    <property type="entry name" value="FAD-bd_FR_type"/>
</dbReference>
<proteinExistence type="inferred from homology"/>
<comment type="caution">
    <text evidence="13">The sequence shown here is derived from an EMBL/GenBank/DDBJ whole genome shotgun (WGS) entry which is preliminary data.</text>
</comment>
<keyword evidence="4" id="KW-0285">Flavoprotein</keyword>
<dbReference type="InterPro" id="IPR015701">
    <property type="entry name" value="FNR"/>
</dbReference>
<dbReference type="Gene3D" id="2.40.30.10">
    <property type="entry name" value="Translation factors"/>
    <property type="match status" value="1"/>
</dbReference>
<dbReference type="SUPFAM" id="SSF52343">
    <property type="entry name" value="Ferredoxin reductase-like, C-terminal NADP-linked domain"/>
    <property type="match status" value="1"/>
</dbReference>
<comment type="cofactor">
    <cofactor evidence="1">
        <name>FAD</name>
        <dbReference type="ChEBI" id="CHEBI:57692"/>
    </cofactor>
</comment>
<evidence type="ECO:0000313" key="14">
    <source>
        <dbReference type="Proteomes" id="UP000824890"/>
    </source>
</evidence>
<dbReference type="EMBL" id="JAGKQM010000008">
    <property type="protein sequence ID" value="KAH0916254.1"/>
    <property type="molecule type" value="Genomic_DNA"/>
</dbReference>
<keyword evidence="5" id="KW-0274">FAD</keyword>
<keyword evidence="7" id="KW-0813">Transport</keyword>
<evidence type="ECO:0000256" key="4">
    <source>
        <dbReference type="ARBA" id="ARBA00022630"/>
    </source>
</evidence>
<dbReference type="InterPro" id="IPR001709">
    <property type="entry name" value="Flavoprot_Pyr_Nucl_cyt_Rdtase"/>
</dbReference>
<keyword evidence="10" id="KW-0175">Coiled coil</keyword>
<dbReference type="Pfam" id="PF00175">
    <property type="entry name" value="NAD_binding_1"/>
    <property type="match status" value="1"/>
</dbReference>
<dbReference type="InterPro" id="IPR039261">
    <property type="entry name" value="FNR_nucleotide-bd"/>
</dbReference>
<comment type="catalytic activity">
    <reaction evidence="9">
        <text>2 reduced [2Fe-2S]-[ferredoxin] + NADP(+) + H(+) = 2 oxidized [2Fe-2S]-[ferredoxin] + NADPH</text>
        <dbReference type="Rhea" id="RHEA:20125"/>
        <dbReference type="Rhea" id="RHEA-COMP:10000"/>
        <dbReference type="Rhea" id="RHEA-COMP:10001"/>
        <dbReference type="ChEBI" id="CHEBI:15378"/>
        <dbReference type="ChEBI" id="CHEBI:33737"/>
        <dbReference type="ChEBI" id="CHEBI:33738"/>
        <dbReference type="ChEBI" id="CHEBI:57783"/>
        <dbReference type="ChEBI" id="CHEBI:58349"/>
        <dbReference type="EC" id="1.18.1.2"/>
    </reaction>
</comment>
<evidence type="ECO:0000256" key="7">
    <source>
        <dbReference type="ARBA" id="ARBA00022982"/>
    </source>
</evidence>
<keyword evidence="7" id="KW-0249">Electron transport</keyword>
<dbReference type="InterPro" id="IPR017938">
    <property type="entry name" value="Riboflavin_synthase-like_b-brl"/>
</dbReference>
<feature type="coiled-coil region" evidence="10">
    <location>
        <begin position="125"/>
        <end position="156"/>
    </location>
</feature>
<organism evidence="13 14">
    <name type="scientific">Brassica napus</name>
    <name type="common">Rape</name>
    <dbReference type="NCBI Taxonomy" id="3708"/>
    <lineage>
        <taxon>Eukaryota</taxon>
        <taxon>Viridiplantae</taxon>
        <taxon>Streptophyta</taxon>
        <taxon>Embryophyta</taxon>
        <taxon>Tracheophyta</taxon>
        <taxon>Spermatophyta</taxon>
        <taxon>Magnoliopsida</taxon>
        <taxon>eudicotyledons</taxon>
        <taxon>Gunneridae</taxon>
        <taxon>Pentapetalae</taxon>
        <taxon>rosids</taxon>
        <taxon>malvids</taxon>
        <taxon>Brassicales</taxon>
        <taxon>Brassicaceae</taxon>
        <taxon>Brassiceae</taxon>
        <taxon>Brassica</taxon>
    </lineage>
</organism>
<evidence type="ECO:0000256" key="3">
    <source>
        <dbReference type="ARBA" id="ARBA00013223"/>
    </source>
</evidence>
<dbReference type="PROSITE" id="PS51384">
    <property type="entry name" value="FAD_FR"/>
    <property type="match status" value="1"/>
</dbReference>
<dbReference type="EC" id="1.18.1.2" evidence="3"/>
<dbReference type="PRINTS" id="PR00371">
    <property type="entry name" value="FPNCR"/>
</dbReference>
<evidence type="ECO:0000256" key="8">
    <source>
        <dbReference type="ARBA" id="ARBA00023002"/>
    </source>
</evidence>
<evidence type="ECO:0000256" key="1">
    <source>
        <dbReference type="ARBA" id="ARBA00001974"/>
    </source>
</evidence>
<evidence type="ECO:0000256" key="6">
    <source>
        <dbReference type="ARBA" id="ARBA00022857"/>
    </source>
</evidence>
<feature type="region of interest" description="Disordered" evidence="11">
    <location>
        <begin position="220"/>
        <end position="296"/>
    </location>
</feature>
<sequence>MDSTDRKSWDKLFKTLVKILQTKQDEVESLLKDRKVLEDKLKSQHENWISDARNHEEQLSLMNREIETREMMQFFETAKCNLLSGFKERDHSLCNLKLEQTVDERDDFKAWFDFLTLNTNKESGSSSLEAEMRKLKLEYEKLASEKKREVSDLSRENGFVWSQLKCIESGFTDKLKKREDEISQANSKIASLLSFQEQLQSSNQEKDEVISSLKAKVAEMETDSRKRDEEISKLSRERESLKKSRSFTPVLTRCTTRDKGNNSNTVSTKKEKLAASTPNQEEIKSAKRKRENKTTPATVSVIPKLFTSTFRLPKLKSPPSGFHFISSIMATALNAAVSLTSSKSSFLPATSCAIAPERIRFGKGGFSYKSNNVATSRRVFSVRAEVTTDTPPAVKKVEKESKKNEEGVITNKYRPKEPYTGKVLLNTKITADDAPGETWHMVFSHQGEIPYREGQSVGVIADGIDKNGKPHKVRLYSIASSALGDLGNSETVSLCVKRLVYTNDAGEVVKGVCSNFLCDLKPGSDVKLTGPVGKEMLMPKDPNATVIMLATGTGIAPFRCSSRNMMTTRQRGCSWAYQPLVHCSTQRHIHTLTLLLEFDKMKAKAPENFRVDYAISREETNDKGEKMYIQTRMAQYAPELWELLKKDNTFVYMCGLKGMEKGIDDIMVSLAANDGIDWFDYKKQLKKAEQWNVEVY</sequence>
<feature type="coiled-coil region" evidence="10">
    <location>
        <begin position="20"/>
        <end position="58"/>
    </location>
</feature>
<keyword evidence="14" id="KW-1185">Reference proteome</keyword>
<evidence type="ECO:0000256" key="11">
    <source>
        <dbReference type="SAM" id="MobiDB-lite"/>
    </source>
</evidence>
<evidence type="ECO:0000259" key="12">
    <source>
        <dbReference type="PROSITE" id="PS51384"/>
    </source>
</evidence>
<dbReference type="Gene3D" id="3.40.50.80">
    <property type="entry name" value="Nucleotide-binding domain of ferredoxin-NADP reductase (FNR) module"/>
    <property type="match status" value="1"/>
</dbReference>
<dbReference type="InterPro" id="IPR001433">
    <property type="entry name" value="OxRdtase_FAD/NAD-bd"/>
</dbReference>
<dbReference type="PIRSF" id="PIRSF501178">
    <property type="entry name" value="FNR-PetH"/>
    <property type="match status" value="1"/>
</dbReference>
<dbReference type="PANTHER" id="PTHR43314">
    <property type="match status" value="1"/>
</dbReference>
<evidence type="ECO:0000256" key="5">
    <source>
        <dbReference type="ARBA" id="ARBA00022827"/>
    </source>
</evidence>
<dbReference type="InterPro" id="IPR035442">
    <property type="entry name" value="FNR_plant_Cyanobacteria"/>
</dbReference>
<dbReference type="PIRSF" id="PIRSF000361">
    <property type="entry name" value="Frd-NADP+_RD"/>
    <property type="match status" value="1"/>
</dbReference>